<evidence type="ECO:0000256" key="2">
    <source>
        <dbReference type="ARBA" id="ARBA00023134"/>
    </source>
</evidence>
<dbReference type="EMBL" id="CAFBLP010000170">
    <property type="protein sequence ID" value="CAB4899030.1"/>
    <property type="molecule type" value="Genomic_DNA"/>
</dbReference>
<name>A0A6J7G2I6_9ZZZZ</name>
<protein>
    <submittedName>
        <fullName evidence="4">Unannotated protein</fullName>
    </submittedName>
</protein>
<dbReference type="GO" id="GO:0032790">
    <property type="term" value="P:ribosome disassembly"/>
    <property type="evidence" value="ECO:0007669"/>
    <property type="project" value="TreeGrafter"/>
</dbReference>
<dbReference type="FunFam" id="3.30.70.240:FF:000001">
    <property type="entry name" value="Elongation factor G"/>
    <property type="match status" value="1"/>
</dbReference>
<evidence type="ECO:0000259" key="3">
    <source>
        <dbReference type="SMART" id="SM00838"/>
    </source>
</evidence>
<dbReference type="InterPro" id="IPR035647">
    <property type="entry name" value="EFG_III/V"/>
</dbReference>
<dbReference type="SMART" id="SM00838">
    <property type="entry name" value="EFG_C"/>
    <property type="match status" value="1"/>
</dbReference>
<gene>
    <name evidence="4" type="ORF">UFOPK3376_03315</name>
</gene>
<dbReference type="GO" id="GO:0005525">
    <property type="term" value="F:GTP binding"/>
    <property type="evidence" value="ECO:0007669"/>
    <property type="project" value="UniProtKB-KW"/>
</dbReference>
<evidence type="ECO:0000313" key="4">
    <source>
        <dbReference type="EMBL" id="CAB4899030.1"/>
    </source>
</evidence>
<keyword evidence="2" id="KW-0342">GTP-binding</keyword>
<dbReference type="InterPro" id="IPR000640">
    <property type="entry name" value="EFG_V-like"/>
</dbReference>
<accession>A0A6J7G2I6</accession>
<dbReference type="AlphaFoldDB" id="A0A6J7G2I6"/>
<dbReference type="PANTHER" id="PTHR43261">
    <property type="entry name" value="TRANSLATION ELONGATION FACTOR G-RELATED"/>
    <property type="match status" value="1"/>
</dbReference>
<sequence length="94" mass="10332">MLEPISLLLVTVPSVYEGDVMADINTRRGRVQGTNAAEYGEHEIAANVPTSELVRYAVDLRSMTGGRGRFTAQHSHYDVLPAHLVEKAKQSLPK</sequence>
<dbReference type="PANTHER" id="PTHR43261:SF6">
    <property type="entry name" value="ELONGATION FACTOR G-LIKE PROTEIN"/>
    <property type="match status" value="1"/>
</dbReference>
<dbReference type="SUPFAM" id="SSF54980">
    <property type="entry name" value="EF-G C-terminal domain-like"/>
    <property type="match status" value="1"/>
</dbReference>
<proteinExistence type="predicted"/>
<organism evidence="4">
    <name type="scientific">freshwater metagenome</name>
    <dbReference type="NCBI Taxonomy" id="449393"/>
    <lineage>
        <taxon>unclassified sequences</taxon>
        <taxon>metagenomes</taxon>
        <taxon>ecological metagenomes</taxon>
    </lineage>
</organism>
<dbReference type="Gene3D" id="3.30.70.240">
    <property type="match status" value="1"/>
</dbReference>
<dbReference type="CDD" id="cd03713">
    <property type="entry name" value="EFG_mtEFG_C"/>
    <property type="match status" value="1"/>
</dbReference>
<feature type="domain" description="Elongation factor EFG" evidence="3">
    <location>
        <begin position="1"/>
        <end position="88"/>
    </location>
</feature>
<evidence type="ECO:0000256" key="1">
    <source>
        <dbReference type="ARBA" id="ARBA00022741"/>
    </source>
</evidence>
<keyword evidence="1" id="KW-0547">Nucleotide-binding</keyword>
<reference evidence="4" key="1">
    <citation type="submission" date="2020-05" db="EMBL/GenBank/DDBJ databases">
        <authorList>
            <person name="Chiriac C."/>
            <person name="Salcher M."/>
            <person name="Ghai R."/>
            <person name="Kavagutti S V."/>
        </authorList>
    </citation>
    <scope>NUCLEOTIDE SEQUENCE</scope>
</reference>
<dbReference type="InterPro" id="IPR035649">
    <property type="entry name" value="EFG_V"/>
</dbReference>
<dbReference type="Pfam" id="PF00679">
    <property type="entry name" value="EFG_C"/>
    <property type="match status" value="1"/>
</dbReference>